<evidence type="ECO:0000313" key="6">
    <source>
        <dbReference type="Proteomes" id="UP001218188"/>
    </source>
</evidence>
<dbReference type="GO" id="GO:1990904">
    <property type="term" value="C:ribonucleoprotein complex"/>
    <property type="evidence" value="ECO:0007669"/>
    <property type="project" value="TreeGrafter"/>
</dbReference>
<dbReference type="GO" id="GO:0005525">
    <property type="term" value="F:GTP binding"/>
    <property type="evidence" value="ECO:0007669"/>
    <property type="project" value="InterPro"/>
</dbReference>
<dbReference type="AlphaFoldDB" id="A0AAD6TGU3"/>
<evidence type="ECO:0000313" key="5">
    <source>
        <dbReference type="EMBL" id="KAJ7045071.1"/>
    </source>
</evidence>
<accession>A0AAD6TGU3</accession>
<dbReference type="GO" id="GO:0005829">
    <property type="term" value="C:cytosol"/>
    <property type="evidence" value="ECO:0007669"/>
    <property type="project" value="TreeGrafter"/>
</dbReference>
<dbReference type="GO" id="GO:0043022">
    <property type="term" value="F:ribosome binding"/>
    <property type="evidence" value="ECO:0007669"/>
    <property type="project" value="TreeGrafter"/>
</dbReference>
<keyword evidence="6" id="KW-1185">Reference proteome</keyword>
<dbReference type="InterPro" id="IPR027417">
    <property type="entry name" value="P-loop_NTPase"/>
</dbReference>
<dbReference type="PANTHER" id="PTHR42908">
    <property type="entry name" value="TRANSLATION ELONGATION FACTOR-RELATED"/>
    <property type="match status" value="1"/>
</dbReference>
<dbReference type="GO" id="GO:0003746">
    <property type="term" value="F:translation elongation factor activity"/>
    <property type="evidence" value="ECO:0007669"/>
    <property type="project" value="UniProtKB-KW"/>
</dbReference>
<organism evidence="5 6">
    <name type="scientific">Mycena alexandri</name>
    <dbReference type="NCBI Taxonomy" id="1745969"/>
    <lineage>
        <taxon>Eukaryota</taxon>
        <taxon>Fungi</taxon>
        <taxon>Dikarya</taxon>
        <taxon>Basidiomycota</taxon>
        <taxon>Agaricomycotina</taxon>
        <taxon>Agaricomycetes</taxon>
        <taxon>Agaricomycetidae</taxon>
        <taxon>Agaricales</taxon>
        <taxon>Marasmiineae</taxon>
        <taxon>Mycenaceae</taxon>
        <taxon>Mycena</taxon>
    </lineage>
</organism>
<reference evidence="5" key="1">
    <citation type="submission" date="2023-03" db="EMBL/GenBank/DDBJ databases">
        <title>Massive genome expansion in bonnet fungi (Mycena s.s.) driven by repeated elements and novel gene families across ecological guilds.</title>
        <authorList>
            <consortium name="Lawrence Berkeley National Laboratory"/>
            <person name="Harder C.B."/>
            <person name="Miyauchi S."/>
            <person name="Viragh M."/>
            <person name="Kuo A."/>
            <person name="Thoen E."/>
            <person name="Andreopoulos B."/>
            <person name="Lu D."/>
            <person name="Skrede I."/>
            <person name="Drula E."/>
            <person name="Henrissat B."/>
            <person name="Morin E."/>
            <person name="Kohler A."/>
            <person name="Barry K."/>
            <person name="LaButti K."/>
            <person name="Morin E."/>
            <person name="Salamov A."/>
            <person name="Lipzen A."/>
            <person name="Mereny Z."/>
            <person name="Hegedus B."/>
            <person name="Baldrian P."/>
            <person name="Stursova M."/>
            <person name="Weitz H."/>
            <person name="Taylor A."/>
            <person name="Grigoriev I.V."/>
            <person name="Nagy L.G."/>
            <person name="Martin F."/>
            <person name="Kauserud H."/>
        </authorList>
    </citation>
    <scope>NUCLEOTIDE SEQUENCE</scope>
    <source>
        <strain evidence="5">CBHHK200</strain>
    </source>
</reference>
<evidence type="ECO:0000256" key="2">
    <source>
        <dbReference type="ARBA" id="ARBA00022768"/>
    </source>
</evidence>
<dbReference type="Proteomes" id="UP001218188">
    <property type="component" value="Unassembled WGS sequence"/>
</dbReference>
<name>A0AAD6TGU3_9AGAR</name>
<evidence type="ECO:0000259" key="4">
    <source>
        <dbReference type="Pfam" id="PF00009"/>
    </source>
</evidence>
<keyword evidence="2" id="KW-0251">Elongation factor</keyword>
<keyword evidence="3" id="KW-0648">Protein biosynthesis</keyword>
<evidence type="ECO:0000256" key="3">
    <source>
        <dbReference type="ARBA" id="ARBA00022917"/>
    </source>
</evidence>
<gene>
    <name evidence="5" type="ORF">C8F04DRAFT_522932</name>
</gene>
<dbReference type="PANTHER" id="PTHR42908:SF10">
    <property type="entry name" value="EUKARYOTIC TRANSLATION ELONGATION FACTOR 2"/>
    <property type="match status" value="1"/>
</dbReference>
<dbReference type="EMBL" id="JARJCM010000005">
    <property type="protein sequence ID" value="KAJ7045071.1"/>
    <property type="molecule type" value="Genomic_DNA"/>
</dbReference>
<dbReference type="Pfam" id="PF00009">
    <property type="entry name" value="GTP_EFTU"/>
    <property type="match status" value="1"/>
</dbReference>
<sequence length="216" mass="23683">MCELIAKPANITIIASAQGPGHSGRLALCGGWNFLGGFLHRRCWFKATDINRRDLVRIKPHTSPLCFNIPVDEGQNKDGRFLINLMSMPTNLNYASETISTLRMVDGAVILVCASAGLGEHTQMALRQTLAERVKPILFTNKVDNNIFNNDDKENLFISFREAIQDVNDMISLHHDPAVGAVQVQPEKGSSGGGGKDVDEAMGRSFFNLATKKVDD</sequence>
<proteinExistence type="predicted"/>
<dbReference type="Gene3D" id="3.40.50.300">
    <property type="entry name" value="P-loop containing nucleotide triphosphate hydrolases"/>
    <property type="match status" value="1"/>
</dbReference>
<evidence type="ECO:0000256" key="1">
    <source>
        <dbReference type="ARBA" id="ARBA00022490"/>
    </source>
</evidence>
<feature type="domain" description="Tr-type G" evidence="4">
    <location>
        <begin position="81"/>
        <end position="154"/>
    </location>
</feature>
<dbReference type="InterPro" id="IPR000795">
    <property type="entry name" value="T_Tr_GTP-bd_dom"/>
</dbReference>
<dbReference type="SUPFAM" id="SSF52540">
    <property type="entry name" value="P-loop containing nucleoside triphosphate hydrolases"/>
    <property type="match status" value="1"/>
</dbReference>
<keyword evidence="1" id="KW-0963">Cytoplasm</keyword>
<dbReference type="GO" id="GO:0003924">
    <property type="term" value="F:GTPase activity"/>
    <property type="evidence" value="ECO:0007669"/>
    <property type="project" value="InterPro"/>
</dbReference>
<protein>
    <recommendedName>
        <fullName evidence="4">Tr-type G domain-containing protein</fullName>
    </recommendedName>
</protein>
<comment type="caution">
    <text evidence="5">The sequence shown here is derived from an EMBL/GenBank/DDBJ whole genome shotgun (WGS) entry which is preliminary data.</text>
</comment>